<keyword evidence="1" id="KW-0812">Transmembrane</keyword>
<feature type="transmembrane region" description="Helical" evidence="1">
    <location>
        <begin position="53"/>
        <end position="71"/>
    </location>
</feature>
<sequence length="220" mass="23367">MRLSIREAASLVVGLGGVLAMGLALSGLLDTGSCGNSRPYAVVRACPPGDSPMGVLLIGGFIAAFIGLFVSEGGFKRPGAGQIVWGALFSGLGIWVLAKVLLGPQLPPDAELASYIIAAVFIPIGLFPPLMFNIAWTREAQATIESVQNLGRADGLHKLRITYSVEPDNGSPFVVTCARRAPLGTGIHRVGDRVRVRYSRITPKALEELETITRGPRKHR</sequence>
<dbReference type="Proteomes" id="UP000247781">
    <property type="component" value="Unassembled WGS sequence"/>
</dbReference>
<dbReference type="EMBL" id="QJJU01000028">
    <property type="protein sequence ID" value="PXX01579.1"/>
    <property type="molecule type" value="Genomic_DNA"/>
</dbReference>
<reference evidence="3" key="1">
    <citation type="submission" date="2018-05" db="EMBL/GenBank/DDBJ databases">
        <authorList>
            <person name="Deangelis K."/>
            <person name="Huntemann M."/>
            <person name="Clum A."/>
            <person name="Pillay M."/>
            <person name="Palaniappan K."/>
            <person name="Varghese N."/>
            <person name="Mikhailova N."/>
            <person name="Stamatis D."/>
            <person name="Reddy T."/>
            <person name="Daum C."/>
            <person name="Shapiro N."/>
            <person name="Ivanova N."/>
            <person name="Kyrpides N."/>
            <person name="Woyke T."/>
        </authorList>
    </citation>
    <scope>NUCLEOTIDE SEQUENCE [LARGE SCALE GENOMIC DNA]</scope>
    <source>
        <strain evidence="3">GAS496</strain>
    </source>
</reference>
<accession>A0A318HBE5</accession>
<organism evidence="2 3">
    <name type="scientific">Mycolicibacterium moriokaense</name>
    <dbReference type="NCBI Taxonomy" id="39691"/>
    <lineage>
        <taxon>Bacteria</taxon>
        <taxon>Bacillati</taxon>
        <taxon>Actinomycetota</taxon>
        <taxon>Actinomycetes</taxon>
        <taxon>Mycobacteriales</taxon>
        <taxon>Mycobacteriaceae</taxon>
        <taxon>Mycolicibacterium</taxon>
    </lineage>
</organism>
<evidence type="ECO:0008006" key="4">
    <source>
        <dbReference type="Google" id="ProtNLM"/>
    </source>
</evidence>
<keyword evidence="1" id="KW-1133">Transmembrane helix</keyword>
<proteinExistence type="predicted"/>
<keyword evidence="1" id="KW-0472">Membrane</keyword>
<comment type="caution">
    <text evidence="2">The sequence shown here is derived from an EMBL/GenBank/DDBJ whole genome shotgun (WGS) entry which is preliminary data.</text>
</comment>
<feature type="transmembrane region" description="Helical" evidence="1">
    <location>
        <begin position="114"/>
        <end position="136"/>
    </location>
</feature>
<keyword evidence="3" id="KW-1185">Reference proteome</keyword>
<name>A0A318HBE5_9MYCO</name>
<evidence type="ECO:0000313" key="3">
    <source>
        <dbReference type="Proteomes" id="UP000247781"/>
    </source>
</evidence>
<dbReference type="AlphaFoldDB" id="A0A318HBE5"/>
<reference evidence="2 3" key="2">
    <citation type="submission" date="2018-06" db="EMBL/GenBank/DDBJ databases">
        <title>Sequencing of bacterial isolates from soil warming experiment in Harvard Forest, Massachusetts, USA.</title>
        <authorList>
            <person name="Deangelis K.PhD."/>
        </authorList>
    </citation>
    <scope>NUCLEOTIDE SEQUENCE [LARGE SCALE GENOMIC DNA]</scope>
    <source>
        <strain evidence="2 3">GAS496</strain>
    </source>
</reference>
<gene>
    <name evidence="2" type="ORF">C8E89_12865</name>
</gene>
<evidence type="ECO:0000256" key="1">
    <source>
        <dbReference type="SAM" id="Phobius"/>
    </source>
</evidence>
<feature type="transmembrane region" description="Helical" evidence="1">
    <location>
        <begin position="83"/>
        <end position="102"/>
    </location>
</feature>
<protein>
    <recommendedName>
        <fullName evidence="4">DUF3592 domain-containing protein</fullName>
    </recommendedName>
</protein>
<evidence type="ECO:0000313" key="2">
    <source>
        <dbReference type="EMBL" id="PXX01579.1"/>
    </source>
</evidence>